<organism evidence="1 2">
    <name type="scientific">Violaceomyces palustris</name>
    <dbReference type="NCBI Taxonomy" id="1673888"/>
    <lineage>
        <taxon>Eukaryota</taxon>
        <taxon>Fungi</taxon>
        <taxon>Dikarya</taxon>
        <taxon>Basidiomycota</taxon>
        <taxon>Ustilaginomycotina</taxon>
        <taxon>Ustilaginomycetes</taxon>
        <taxon>Violaceomycetales</taxon>
        <taxon>Violaceomycetaceae</taxon>
        <taxon>Violaceomyces</taxon>
    </lineage>
</organism>
<keyword evidence="2" id="KW-1185">Reference proteome</keyword>
<proteinExistence type="predicted"/>
<evidence type="ECO:0000313" key="2">
    <source>
        <dbReference type="Proteomes" id="UP000245626"/>
    </source>
</evidence>
<name>A0ACD0NWN5_9BASI</name>
<evidence type="ECO:0000313" key="1">
    <source>
        <dbReference type="EMBL" id="PWN50145.1"/>
    </source>
</evidence>
<gene>
    <name evidence="1" type="ORF">IE53DRAFT_387584</name>
</gene>
<reference evidence="1 2" key="1">
    <citation type="journal article" date="2018" name="Mol. Biol. Evol.">
        <title>Broad Genomic Sampling Reveals a Smut Pathogenic Ancestry of the Fungal Clade Ustilaginomycotina.</title>
        <authorList>
            <person name="Kijpornyongpan T."/>
            <person name="Mondo S.J."/>
            <person name="Barry K."/>
            <person name="Sandor L."/>
            <person name="Lee J."/>
            <person name="Lipzen A."/>
            <person name="Pangilinan J."/>
            <person name="LaButti K."/>
            <person name="Hainaut M."/>
            <person name="Henrissat B."/>
            <person name="Grigoriev I.V."/>
            <person name="Spatafora J.W."/>
            <person name="Aime M.C."/>
        </authorList>
    </citation>
    <scope>NUCLEOTIDE SEQUENCE [LARGE SCALE GENOMIC DNA]</scope>
    <source>
        <strain evidence="1 2">SA 807</strain>
    </source>
</reference>
<dbReference type="EMBL" id="KZ819964">
    <property type="protein sequence ID" value="PWN50145.1"/>
    <property type="molecule type" value="Genomic_DNA"/>
</dbReference>
<sequence>MTIKGLDPNVLSQVRSQKPPHFKLEKVIRKNILNLEPYRCARDDYQQGILLDANENSLGHSLPQNSSIPHDKPSTTTNGSSSSSSTPIKGSGSDDDLSLHRYPDPSLHGIKSSLAKLRRVPNQDFICLGVGSDEILDLIQRCCANPGKDKILICPPTYGMYSVCAAVNDVEVVKVPLITEGGRFSLDVERVNQVLSQDPAIKLVFLCSPGNPTGTLLPLSDVVPILENPKYDGIVVVDEAYIDFAEEERNMGRRDPSVEVSAVSLVDQYQNLLVTQTLSKAFGLAAIRLGIAFGQPPLIQIMNNTKAPYNISVPTAHLASLALSEKGLEKMRANVRTLIRNRDELIRDLSTVKGCGEVLGSNQANFVLVRILDPQGKPSNEVAQSVYRRMAEERGLVVRNRSKDLGCDACLRITVGTKEENERCISLMKQLLENDGQWTD</sequence>
<protein>
    <submittedName>
        <fullName evidence="1">Histidinol-phosphate transaminase</fullName>
    </submittedName>
</protein>
<dbReference type="Proteomes" id="UP000245626">
    <property type="component" value="Unassembled WGS sequence"/>
</dbReference>
<accession>A0ACD0NWN5</accession>